<dbReference type="RefSeq" id="WP_010024546.1">
    <property type="nucleotide sequence ID" value="NZ_AFVQ02000043.1"/>
</dbReference>
<dbReference type="PANTHER" id="PTHR11620">
    <property type="entry name" value="60S RIBOSOMAL PROTEIN L23A"/>
    <property type="match status" value="1"/>
</dbReference>
<dbReference type="GO" id="GO:0006412">
    <property type="term" value="P:translation"/>
    <property type="evidence" value="ECO:0007669"/>
    <property type="project" value="UniProtKB-UniRule"/>
</dbReference>
<evidence type="ECO:0000256" key="7">
    <source>
        <dbReference type="RuleBase" id="RU003934"/>
    </source>
</evidence>
<accession>A0A0U1QRC8</accession>
<evidence type="ECO:0000256" key="2">
    <source>
        <dbReference type="ARBA" id="ARBA00022730"/>
    </source>
</evidence>
<comment type="subunit">
    <text evidence="6">Part of the 50S ribosomal subunit. Contacts protein L29, and trigger factor when it is bound to the ribosome.</text>
</comment>
<dbReference type="GO" id="GO:0005840">
    <property type="term" value="C:ribosome"/>
    <property type="evidence" value="ECO:0007669"/>
    <property type="project" value="UniProtKB-KW"/>
</dbReference>
<comment type="similarity">
    <text evidence="1 6 7">Belongs to the universal ribosomal protein uL23 family.</text>
</comment>
<dbReference type="AlphaFoldDB" id="A0A0U1QRC8"/>
<dbReference type="FunFam" id="3.30.70.330:FF:000001">
    <property type="entry name" value="50S ribosomal protein L23"/>
    <property type="match status" value="1"/>
</dbReference>
<dbReference type="NCBIfam" id="NF004363">
    <property type="entry name" value="PRK05738.2-4"/>
    <property type="match status" value="1"/>
</dbReference>
<dbReference type="STRING" id="1069536.SINU_03340"/>
<protein>
    <recommendedName>
        <fullName evidence="6">Large ribosomal subunit protein uL23</fullName>
    </recommendedName>
</protein>
<dbReference type="Pfam" id="PF00276">
    <property type="entry name" value="Ribosomal_L23"/>
    <property type="match status" value="1"/>
</dbReference>
<sequence>MKDPRDIIKRPVLTERTTDQMADKKYTFDVDVKANKSEIKRAVEAIFDVKVVKVNTLNVKGKPKRYGRYEGYTNKRKKAVVTLTQESKELNFFDGE</sequence>
<proteinExistence type="inferred from homology"/>
<evidence type="ECO:0000256" key="4">
    <source>
        <dbReference type="ARBA" id="ARBA00022980"/>
    </source>
</evidence>
<dbReference type="SUPFAM" id="SSF54189">
    <property type="entry name" value="Ribosomal proteins S24e, L23 and L15e"/>
    <property type="match status" value="1"/>
</dbReference>
<organism evidence="8 9">
    <name type="scientific">Sporolactobacillus inulinus CASD</name>
    <dbReference type="NCBI Taxonomy" id="1069536"/>
    <lineage>
        <taxon>Bacteria</taxon>
        <taxon>Bacillati</taxon>
        <taxon>Bacillota</taxon>
        <taxon>Bacilli</taxon>
        <taxon>Bacillales</taxon>
        <taxon>Sporolactobacillaceae</taxon>
        <taxon>Sporolactobacillus</taxon>
    </lineage>
</organism>
<evidence type="ECO:0000256" key="6">
    <source>
        <dbReference type="HAMAP-Rule" id="MF_01369"/>
    </source>
</evidence>
<dbReference type="PROSITE" id="PS00050">
    <property type="entry name" value="RIBOSOMAL_L23"/>
    <property type="match status" value="1"/>
</dbReference>
<reference evidence="8 9" key="1">
    <citation type="journal article" date="2011" name="J. Bacteriol.">
        <title>Draft genome sequence of Sporolactobacillus inulinus strain CASD, an efficient D-lactic acid-producing bacterium with high-concentration lactate tolerance capability.</title>
        <authorList>
            <person name="Yu B."/>
            <person name="Su F."/>
            <person name="Wang L."/>
            <person name="Xu K."/>
            <person name="Zhao B."/>
            <person name="Xu P."/>
        </authorList>
    </citation>
    <scope>NUCLEOTIDE SEQUENCE [LARGE SCALE GENOMIC DNA]</scope>
    <source>
        <strain evidence="8 9">CASD</strain>
    </source>
</reference>
<dbReference type="InterPro" id="IPR013025">
    <property type="entry name" value="Ribosomal_uL23-like"/>
</dbReference>
<dbReference type="Gene3D" id="3.30.70.330">
    <property type="match status" value="1"/>
</dbReference>
<dbReference type="InterPro" id="IPR012678">
    <property type="entry name" value="Ribosomal_uL23/eL15/eS24_sf"/>
</dbReference>
<evidence type="ECO:0000256" key="5">
    <source>
        <dbReference type="ARBA" id="ARBA00023274"/>
    </source>
</evidence>
<dbReference type="GO" id="GO:0019843">
    <property type="term" value="F:rRNA binding"/>
    <property type="evidence" value="ECO:0007669"/>
    <property type="project" value="UniProtKB-UniRule"/>
</dbReference>
<keyword evidence="4 6" id="KW-0689">Ribosomal protein</keyword>
<dbReference type="GO" id="GO:1990904">
    <property type="term" value="C:ribonucleoprotein complex"/>
    <property type="evidence" value="ECO:0007669"/>
    <property type="project" value="UniProtKB-KW"/>
</dbReference>
<dbReference type="InterPro" id="IPR001014">
    <property type="entry name" value="Ribosomal_uL23_CS"/>
</dbReference>
<name>A0A0U1QRC8_9BACL</name>
<dbReference type="Proteomes" id="UP000035553">
    <property type="component" value="Unassembled WGS sequence"/>
</dbReference>
<evidence type="ECO:0000256" key="3">
    <source>
        <dbReference type="ARBA" id="ARBA00022884"/>
    </source>
</evidence>
<evidence type="ECO:0000313" key="8">
    <source>
        <dbReference type="EMBL" id="KLI03302.1"/>
    </source>
</evidence>
<dbReference type="EMBL" id="AFVQ02000043">
    <property type="protein sequence ID" value="KLI03302.1"/>
    <property type="molecule type" value="Genomic_DNA"/>
</dbReference>
<comment type="function">
    <text evidence="6">One of the early assembly proteins it binds 23S rRNA. One of the proteins that surrounds the polypeptide exit tunnel on the outside of the ribosome. Forms the main docking site for trigger factor binding to the ribosome.</text>
</comment>
<gene>
    <name evidence="6" type="primary">rplW</name>
    <name evidence="8" type="ORF">SINU_03340</name>
</gene>
<evidence type="ECO:0000256" key="1">
    <source>
        <dbReference type="ARBA" id="ARBA00006700"/>
    </source>
</evidence>
<keyword evidence="5 6" id="KW-0687">Ribonucleoprotein</keyword>
<keyword evidence="2 6" id="KW-0699">rRNA-binding</keyword>
<evidence type="ECO:0000313" key="9">
    <source>
        <dbReference type="Proteomes" id="UP000035553"/>
    </source>
</evidence>
<dbReference type="HAMAP" id="MF_01369_B">
    <property type="entry name" value="Ribosomal_uL23_B"/>
    <property type="match status" value="1"/>
</dbReference>
<dbReference type="GO" id="GO:0003735">
    <property type="term" value="F:structural constituent of ribosome"/>
    <property type="evidence" value="ECO:0007669"/>
    <property type="project" value="InterPro"/>
</dbReference>
<keyword evidence="3 6" id="KW-0694">RNA-binding</keyword>
<keyword evidence="9" id="KW-1185">Reference proteome</keyword>
<comment type="caution">
    <text evidence="8">The sequence shown here is derived from an EMBL/GenBank/DDBJ whole genome shotgun (WGS) entry which is preliminary data.</text>
</comment>
<dbReference type="InterPro" id="IPR012677">
    <property type="entry name" value="Nucleotide-bd_a/b_plait_sf"/>
</dbReference>
<dbReference type="OrthoDB" id="9793353at2"/>